<name>A0A0A2TCQ7_9BACI</name>
<accession>A0A0A2TCQ7</accession>
<organism evidence="1 2">
    <name type="scientific">Pontibacillus yanchengensis Y32</name>
    <dbReference type="NCBI Taxonomy" id="1385514"/>
    <lineage>
        <taxon>Bacteria</taxon>
        <taxon>Bacillati</taxon>
        <taxon>Bacillota</taxon>
        <taxon>Bacilli</taxon>
        <taxon>Bacillales</taxon>
        <taxon>Bacillaceae</taxon>
        <taxon>Pontibacillus</taxon>
    </lineage>
</organism>
<evidence type="ECO:0000313" key="2">
    <source>
        <dbReference type="Proteomes" id="UP000030147"/>
    </source>
</evidence>
<dbReference type="STRING" id="1385514.N782_06555"/>
<dbReference type="eggNOG" id="ENOG5030CGG">
    <property type="taxonomic scope" value="Bacteria"/>
</dbReference>
<comment type="caution">
    <text evidence="1">The sequence shown here is derived from an EMBL/GenBank/DDBJ whole genome shotgun (WGS) entry which is preliminary data.</text>
</comment>
<reference evidence="1 2" key="1">
    <citation type="journal article" date="2015" name="Stand. Genomic Sci.">
        <title>High quality draft genome sequence of the moderately halophilic bacterium Pontibacillus yanchengensis Y32(T) and comparison among Pontibacillus genomes.</title>
        <authorList>
            <person name="Huang J."/>
            <person name="Qiao Z.X."/>
            <person name="Tang J.W."/>
            <person name="Wang G."/>
        </authorList>
    </citation>
    <scope>NUCLEOTIDE SEQUENCE [LARGE SCALE GENOMIC DNA]</scope>
    <source>
        <strain evidence="1 2">Y32</strain>
    </source>
</reference>
<gene>
    <name evidence="1" type="ORF">N782_06555</name>
</gene>
<dbReference type="AlphaFoldDB" id="A0A0A2TCQ7"/>
<evidence type="ECO:0000313" key="1">
    <source>
        <dbReference type="EMBL" id="KGP73309.1"/>
    </source>
</evidence>
<keyword evidence="2" id="KW-1185">Reference proteome</keyword>
<dbReference type="Proteomes" id="UP000030147">
    <property type="component" value="Unassembled WGS sequence"/>
</dbReference>
<proteinExistence type="predicted"/>
<sequence>MKGIKITKNRAALISLTALLITTLILTSNEKGISYVRRNLDMHQAETVPYQNDITFTLTTKQILNGLSEPIHINQVYDTDIYVEEVKEKMNDLKEKKEYLIIVGFNSHYHADGGKMLSLFRLNKNQTRTNTIRLRAYGENGDEGDYGSGFGDSEGKSEQMAMFVFTKKELQKSKRWTFQMSNMHLLNYSKKN</sequence>
<dbReference type="EMBL" id="AVBF01000015">
    <property type="protein sequence ID" value="KGP73309.1"/>
    <property type="molecule type" value="Genomic_DNA"/>
</dbReference>
<protein>
    <submittedName>
        <fullName evidence="1">Uncharacterized protein</fullName>
    </submittedName>
</protein>